<keyword evidence="6" id="KW-0540">Nuclease</keyword>
<sequence>MARQILDDPFYYLVNFQTVLAWLGERYGDVLSDDERAFIDAFGEVPRASQALLVRLIMRKGVLFRRSRLDYPEIAAEFGAAQVDAAEPLAPALAPLIARGWVDPAPTLALDELFALLTKTELQRLFAERLAGLGLRQAGKRDWLAVLHEAGEPPRTLAEWGLGDETILALRVDALCERLRLMFFGNLHQGWSEFVLADLGMARYERVAFSRESRAFASRDDLESYLHLQRCRERLGGDEPVSAIDADVPRAAHANPWLEARRAKLLYRLAQHSERQGELQVAHDLYARSAHAGARGRRLRMLERLERFDEALILARAAERSPESEAERQQLARVLPRLHRRLGLPRPAATATTEVERLDLELPFAGLSVERTVQAHLSTPDAPVHYVENTLIGGLFGLLCWEAIFAPLPGAFFNPFQRGPADLARGDFHARRRALFDGCLTSLESDAYQEIIRRAHGDKRGIQSPFVSWECLPEALLDQALACLPAAHLRLCFERLLADIPANRAGLPDLIQLWPEEGRYRMIEVKGPGDRLQDNQRRWLAFFERHAMPVSVCYVRWAPSESAGDVVSEAVRT</sequence>
<evidence type="ECO:0000256" key="5">
    <source>
        <dbReference type="ARBA" id="ARBA00012029"/>
    </source>
</evidence>
<dbReference type="InterPro" id="IPR040603">
    <property type="entry name" value="FAN1_SAP_bact"/>
</dbReference>
<keyword evidence="7" id="KW-0479">Metal-binding</keyword>
<dbReference type="Pfam" id="PF21315">
    <property type="entry name" value="FAN1_HTH"/>
    <property type="match status" value="1"/>
</dbReference>
<dbReference type="EMBL" id="BAABKI010000019">
    <property type="protein sequence ID" value="GAA5175310.1"/>
    <property type="molecule type" value="Genomic_DNA"/>
</dbReference>
<dbReference type="InterPro" id="IPR011856">
    <property type="entry name" value="tRNA_endonuc-like_dom_sf"/>
</dbReference>
<comment type="catalytic activity">
    <reaction evidence="1">
        <text>Hydrolytically removes 5'-nucleotides successively from the 3'-hydroxy termini of 3'-hydroxy-terminated oligonucleotides.</text>
        <dbReference type="EC" id="3.1.4.1"/>
    </reaction>
</comment>
<evidence type="ECO:0000256" key="9">
    <source>
        <dbReference type="ARBA" id="ARBA00022842"/>
    </source>
</evidence>
<gene>
    <name evidence="12" type="primary">fan1</name>
    <name evidence="12" type="ORF">GCM10023342_18330</name>
</gene>
<protein>
    <recommendedName>
        <fullName evidence="5">phosphodiesterase I</fullName>
        <ecNumber evidence="5">3.1.4.1</ecNumber>
    </recommendedName>
</protein>
<evidence type="ECO:0000256" key="4">
    <source>
        <dbReference type="ARBA" id="ARBA00005533"/>
    </source>
</evidence>
<dbReference type="RefSeq" id="WP_051907321.1">
    <property type="nucleotide sequence ID" value="NZ_BAABKI010000019.1"/>
</dbReference>
<keyword evidence="8" id="KW-0378">Hydrolase</keyword>
<evidence type="ECO:0000313" key="13">
    <source>
        <dbReference type="Proteomes" id="UP001500074"/>
    </source>
</evidence>
<evidence type="ECO:0000256" key="6">
    <source>
        <dbReference type="ARBA" id="ARBA00022722"/>
    </source>
</evidence>
<evidence type="ECO:0000256" key="10">
    <source>
        <dbReference type="ARBA" id="ARBA00023211"/>
    </source>
</evidence>
<dbReference type="PANTHER" id="PTHR15749:SF4">
    <property type="entry name" value="FANCONI-ASSOCIATED NUCLEASE 1"/>
    <property type="match status" value="1"/>
</dbReference>
<accession>A0ABP9RD07</accession>
<dbReference type="PANTHER" id="PTHR15749">
    <property type="entry name" value="FANCONI-ASSOCIATED NUCLEASE 1"/>
    <property type="match status" value="1"/>
</dbReference>
<comment type="similarity">
    <text evidence="4">Belongs to the FAN1 family.</text>
</comment>
<name>A0ABP9RD07_9GAMM</name>
<dbReference type="InterPro" id="IPR033315">
    <property type="entry name" value="Fan1-like"/>
</dbReference>
<keyword evidence="10" id="KW-0464">Manganese</keyword>
<comment type="caution">
    <text evidence="12">The sequence shown here is derived from an EMBL/GenBank/DDBJ whole genome shotgun (WGS) entry which is preliminary data.</text>
</comment>
<dbReference type="Proteomes" id="UP001500074">
    <property type="component" value="Unassembled WGS sequence"/>
</dbReference>
<reference evidence="13" key="1">
    <citation type="journal article" date="2019" name="Int. J. Syst. Evol. Microbiol.">
        <title>The Global Catalogue of Microorganisms (GCM) 10K type strain sequencing project: providing services to taxonomists for standard genome sequencing and annotation.</title>
        <authorList>
            <consortium name="The Broad Institute Genomics Platform"/>
            <consortium name="The Broad Institute Genome Sequencing Center for Infectious Disease"/>
            <person name="Wu L."/>
            <person name="Ma J."/>
        </authorList>
    </citation>
    <scope>NUCLEOTIDE SEQUENCE [LARGE SCALE GENOMIC DNA]</scope>
    <source>
        <strain evidence="13">JCM 18472</strain>
    </source>
</reference>
<dbReference type="Pfam" id="PF08774">
    <property type="entry name" value="VRR_NUC"/>
    <property type="match status" value="1"/>
</dbReference>
<evidence type="ECO:0000256" key="3">
    <source>
        <dbReference type="ARBA" id="ARBA00001946"/>
    </source>
</evidence>
<dbReference type="InterPro" id="IPR049125">
    <property type="entry name" value="FAN1-like_WH"/>
</dbReference>
<evidence type="ECO:0000256" key="1">
    <source>
        <dbReference type="ARBA" id="ARBA00000983"/>
    </source>
</evidence>
<comment type="cofactor">
    <cofactor evidence="2">
        <name>Mn(2+)</name>
        <dbReference type="ChEBI" id="CHEBI:29035"/>
    </cofactor>
</comment>
<evidence type="ECO:0000313" key="12">
    <source>
        <dbReference type="EMBL" id="GAA5175310.1"/>
    </source>
</evidence>
<keyword evidence="9" id="KW-0460">Magnesium</keyword>
<comment type="cofactor">
    <cofactor evidence="3">
        <name>Mg(2+)</name>
        <dbReference type="ChEBI" id="CHEBI:18420"/>
    </cofactor>
</comment>
<dbReference type="EC" id="3.1.4.1" evidence="5"/>
<evidence type="ECO:0000256" key="8">
    <source>
        <dbReference type="ARBA" id="ARBA00022801"/>
    </source>
</evidence>
<evidence type="ECO:0000259" key="11">
    <source>
        <dbReference type="SMART" id="SM00990"/>
    </source>
</evidence>
<evidence type="ECO:0000256" key="7">
    <source>
        <dbReference type="ARBA" id="ARBA00022723"/>
    </source>
</evidence>
<dbReference type="InterPro" id="IPR014883">
    <property type="entry name" value="VRR_NUC"/>
</dbReference>
<feature type="domain" description="VRR-NUC" evidence="11">
    <location>
        <begin position="443"/>
        <end position="557"/>
    </location>
</feature>
<dbReference type="Gene3D" id="3.40.1350.10">
    <property type="match status" value="1"/>
</dbReference>
<evidence type="ECO:0000256" key="2">
    <source>
        <dbReference type="ARBA" id="ARBA00001936"/>
    </source>
</evidence>
<dbReference type="SMART" id="SM00990">
    <property type="entry name" value="VRR_NUC"/>
    <property type="match status" value="1"/>
</dbReference>
<dbReference type="Pfam" id="PF18081">
    <property type="entry name" value="FANC_SAP"/>
    <property type="match status" value="1"/>
</dbReference>
<proteinExistence type="inferred from homology"/>
<keyword evidence="13" id="KW-1185">Reference proteome</keyword>
<organism evidence="12 13">
    <name type="scientific">Modicisalibacter zincidurans</name>
    <dbReference type="NCBI Taxonomy" id="1178777"/>
    <lineage>
        <taxon>Bacteria</taxon>
        <taxon>Pseudomonadati</taxon>
        <taxon>Pseudomonadota</taxon>
        <taxon>Gammaproteobacteria</taxon>
        <taxon>Oceanospirillales</taxon>
        <taxon>Halomonadaceae</taxon>
        <taxon>Modicisalibacter</taxon>
    </lineage>
</organism>